<reference evidence="1 2" key="1">
    <citation type="journal article" date="2012" name="J. Bacteriol.">
        <title>Complete genome sequence of Enterobacter aerogenes KCTC 2190.</title>
        <authorList>
            <person name="Shin S.H."/>
            <person name="Kim S."/>
            <person name="Kim J.Y."/>
            <person name="Lee S."/>
            <person name="Um Y."/>
            <person name="Oh M.K."/>
            <person name="Kim Y.R."/>
            <person name="Lee J."/>
            <person name="Yang K.S."/>
        </authorList>
    </citation>
    <scope>NUCLEOTIDE SEQUENCE [LARGE SCALE GENOMIC DNA]</scope>
    <source>
        <strain evidence="1 2">KCTC 2190</strain>
    </source>
</reference>
<keyword evidence="2" id="KW-1185">Reference proteome</keyword>
<protein>
    <submittedName>
        <fullName evidence="1">Uncharacterized protein</fullName>
    </submittedName>
</protein>
<evidence type="ECO:0000313" key="2">
    <source>
        <dbReference type="Proteomes" id="UP000008881"/>
    </source>
</evidence>
<dbReference type="AlphaFoldDB" id="A0A0H3FU53"/>
<gene>
    <name evidence="1" type="ordered locus">EAE_22155</name>
</gene>
<dbReference type="Proteomes" id="UP000008881">
    <property type="component" value="Chromosome"/>
</dbReference>
<evidence type="ECO:0000313" key="1">
    <source>
        <dbReference type="EMBL" id="AEG99330.1"/>
    </source>
</evidence>
<organism evidence="1 2">
    <name type="scientific">Klebsiella aerogenes (strain ATCC 13048 / DSM 30053 / CCUG 1429 / JCM 1235 / KCTC 2190 / NBRC 13534 / NCIMB 10102 / NCTC 10006 / CDC 819-56)</name>
    <name type="common">Enterobacter aerogenes</name>
    <dbReference type="NCBI Taxonomy" id="1028307"/>
    <lineage>
        <taxon>Bacteria</taxon>
        <taxon>Pseudomonadati</taxon>
        <taxon>Pseudomonadota</taxon>
        <taxon>Gammaproteobacteria</taxon>
        <taxon>Enterobacterales</taxon>
        <taxon>Enterobacteriaceae</taxon>
        <taxon>Klebsiella/Raoultella group</taxon>
        <taxon>Klebsiella</taxon>
    </lineage>
</organism>
<accession>A0A0H3FU53</accession>
<dbReference type="GeneID" id="93312603"/>
<dbReference type="KEGG" id="eae:EAE_22155"/>
<proteinExistence type="predicted"/>
<dbReference type="EMBL" id="CP002824">
    <property type="protein sequence ID" value="AEG99330.1"/>
    <property type="molecule type" value="Genomic_DNA"/>
</dbReference>
<dbReference type="HOGENOM" id="CLU_1967097_0_0_6"/>
<dbReference type="RefSeq" id="WP_015705850.1">
    <property type="nucleotide sequence ID" value="NC_015663.1"/>
</dbReference>
<sequence>MSNNKPQKNIVTVGKMVNGKAGLIAPAGVDINTDFHVGEMHNVEYAAYYVETLESQIRALFPDGIPNENLKEVVGHIYKNQEISDDTKIKAINEAKENYESGALDKWLSRGDKISSIVSNIINLFNY</sequence>
<name>A0A0H3FU53_KLEAK</name>